<comment type="caution">
    <text evidence="2">The sequence shown here is derived from an EMBL/GenBank/DDBJ whole genome shotgun (WGS) entry which is preliminary data.</text>
</comment>
<dbReference type="AlphaFoldDB" id="A0A0J6UYS3"/>
<keyword evidence="1" id="KW-0812">Transmembrane</keyword>
<evidence type="ECO:0000256" key="1">
    <source>
        <dbReference type="SAM" id="Phobius"/>
    </source>
</evidence>
<feature type="transmembrane region" description="Helical" evidence="1">
    <location>
        <begin position="38"/>
        <end position="61"/>
    </location>
</feature>
<keyword evidence="1" id="KW-1133">Transmembrane helix</keyword>
<accession>A0A0J6UYS3</accession>
<dbReference type="PATRIC" id="fig|270351.6.peg.1646"/>
<reference evidence="2 3" key="1">
    <citation type="submission" date="2015-03" db="EMBL/GenBank/DDBJ databases">
        <title>Genome sequencing of Methylobacterium aquaticum DSM16371 type strain.</title>
        <authorList>
            <person name="Chaudhry V."/>
            <person name="Patil P.B."/>
        </authorList>
    </citation>
    <scope>NUCLEOTIDE SEQUENCE [LARGE SCALE GENOMIC DNA]</scope>
    <source>
        <strain evidence="2 3">DSM 16371</strain>
    </source>
</reference>
<evidence type="ECO:0000313" key="2">
    <source>
        <dbReference type="EMBL" id="KMO31531.1"/>
    </source>
</evidence>
<protein>
    <submittedName>
        <fullName evidence="2">Uncharacterized protein</fullName>
    </submittedName>
</protein>
<organism evidence="2 3">
    <name type="scientific">Methylobacterium aquaticum</name>
    <dbReference type="NCBI Taxonomy" id="270351"/>
    <lineage>
        <taxon>Bacteria</taxon>
        <taxon>Pseudomonadati</taxon>
        <taxon>Pseudomonadota</taxon>
        <taxon>Alphaproteobacteria</taxon>
        <taxon>Hyphomicrobiales</taxon>
        <taxon>Methylobacteriaceae</taxon>
        <taxon>Methylobacterium</taxon>
    </lineage>
</organism>
<evidence type="ECO:0000313" key="3">
    <source>
        <dbReference type="Proteomes" id="UP000035929"/>
    </source>
</evidence>
<dbReference type="RefSeq" id="WP_048465479.1">
    <property type="nucleotide sequence ID" value="NZ_LABX01000154.1"/>
</dbReference>
<name>A0A0J6UYS3_9HYPH</name>
<dbReference type="Proteomes" id="UP000035929">
    <property type="component" value="Unassembled WGS sequence"/>
</dbReference>
<gene>
    <name evidence="2" type="ORF">VP06_19755</name>
</gene>
<proteinExistence type="predicted"/>
<dbReference type="EMBL" id="LABX01000154">
    <property type="protein sequence ID" value="KMO31531.1"/>
    <property type="molecule type" value="Genomic_DNA"/>
</dbReference>
<sequence length="73" mass="7535">MARPLPLPLVCRSAEPLRIALASPAAAARRRSVARLPLAMLMRGLAVMAGLGVPVAAATLAGPVHPMPFVSTR</sequence>
<keyword evidence="1" id="KW-0472">Membrane</keyword>